<accession>A0A814V1M5</accession>
<keyword evidence="1" id="KW-0472">Membrane</keyword>
<keyword evidence="1" id="KW-0812">Transmembrane</keyword>
<reference evidence="2" key="1">
    <citation type="submission" date="2021-02" db="EMBL/GenBank/DDBJ databases">
        <authorList>
            <person name="Nowell W R."/>
        </authorList>
    </citation>
    <scope>NUCLEOTIDE SEQUENCE</scope>
</reference>
<evidence type="ECO:0000256" key="1">
    <source>
        <dbReference type="SAM" id="Phobius"/>
    </source>
</evidence>
<dbReference type="Proteomes" id="UP000663852">
    <property type="component" value="Unassembled WGS sequence"/>
</dbReference>
<name>A0A814V1M5_ADIRI</name>
<dbReference type="EMBL" id="CAJNOJ010000139">
    <property type="protein sequence ID" value="CAF1185129.1"/>
    <property type="molecule type" value="Genomic_DNA"/>
</dbReference>
<evidence type="ECO:0000313" key="2">
    <source>
        <dbReference type="EMBL" id="CAF1185129.1"/>
    </source>
</evidence>
<protein>
    <submittedName>
        <fullName evidence="2">Uncharacterized protein</fullName>
    </submittedName>
</protein>
<comment type="caution">
    <text evidence="2">The sequence shown here is derived from an EMBL/GenBank/DDBJ whole genome shotgun (WGS) entry which is preliminary data.</text>
</comment>
<gene>
    <name evidence="2" type="ORF">EDS130_LOCUS24476</name>
</gene>
<dbReference type="AlphaFoldDB" id="A0A814V1M5"/>
<keyword evidence="1" id="KW-1133">Transmembrane helix</keyword>
<proteinExistence type="predicted"/>
<evidence type="ECO:0000313" key="3">
    <source>
        <dbReference type="Proteomes" id="UP000663852"/>
    </source>
</evidence>
<sequence length="82" mass="8898">MVKSPSIAFVSGLILIAYGIYGIVSHVDEFMQLSRYQSGLTMLDIETTNMATVLDQLKELIISQQANSNSIESALSTLNSVS</sequence>
<feature type="transmembrane region" description="Helical" evidence="1">
    <location>
        <begin position="6"/>
        <end position="24"/>
    </location>
</feature>
<organism evidence="2 3">
    <name type="scientific">Adineta ricciae</name>
    <name type="common">Rotifer</name>
    <dbReference type="NCBI Taxonomy" id="249248"/>
    <lineage>
        <taxon>Eukaryota</taxon>
        <taxon>Metazoa</taxon>
        <taxon>Spiralia</taxon>
        <taxon>Gnathifera</taxon>
        <taxon>Rotifera</taxon>
        <taxon>Eurotatoria</taxon>
        <taxon>Bdelloidea</taxon>
        <taxon>Adinetida</taxon>
        <taxon>Adinetidae</taxon>
        <taxon>Adineta</taxon>
    </lineage>
</organism>